<accession>A0A225V7P8</accession>
<evidence type="ECO:0000313" key="2">
    <source>
        <dbReference type="Proteomes" id="UP000198211"/>
    </source>
</evidence>
<reference evidence="2" key="1">
    <citation type="submission" date="2017-03" db="EMBL/GenBank/DDBJ databases">
        <title>Phytopthora megakarya and P. palmivora, two closely related causual agents of cacao black pod achieved similar genome size and gene model numbers by different mechanisms.</title>
        <authorList>
            <person name="Ali S."/>
            <person name="Shao J."/>
            <person name="Larry D.J."/>
            <person name="Kronmiller B."/>
            <person name="Shen D."/>
            <person name="Strem M.D."/>
            <person name="Melnick R.L."/>
            <person name="Guiltinan M.J."/>
            <person name="Tyler B.M."/>
            <person name="Meinhardt L.W."/>
            <person name="Bailey B.A."/>
        </authorList>
    </citation>
    <scope>NUCLEOTIDE SEQUENCE [LARGE SCALE GENOMIC DNA]</scope>
    <source>
        <strain evidence="2">zdho120</strain>
    </source>
</reference>
<sequence length="52" mass="6107">MDDCVSRQIFSLDQPERIQPWVSVVHLVSADTDQWRDAFLENRANMPDMDVE</sequence>
<name>A0A225V7P8_9STRA</name>
<organism evidence="1 2">
    <name type="scientific">Phytophthora megakarya</name>
    <dbReference type="NCBI Taxonomy" id="4795"/>
    <lineage>
        <taxon>Eukaryota</taxon>
        <taxon>Sar</taxon>
        <taxon>Stramenopiles</taxon>
        <taxon>Oomycota</taxon>
        <taxon>Peronosporomycetes</taxon>
        <taxon>Peronosporales</taxon>
        <taxon>Peronosporaceae</taxon>
        <taxon>Phytophthora</taxon>
    </lineage>
</organism>
<protein>
    <submittedName>
        <fullName evidence="1">Uncharacterized protein</fullName>
    </submittedName>
</protein>
<keyword evidence="2" id="KW-1185">Reference proteome</keyword>
<comment type="caution">
    <text evidence="1">The sequence shown here is derived from an EMBL/GenBank/DDBJ whole genome shotgun (WGS) entry which is preliminary data.</text>
</comment>
<gene>
    <name evidence="1" type="ORF">PHMEG_00028340</name>
</gene>
<proteinExistence type="predicted"/>
<dbReference type="AlphaFoldDB" id="A0A225V7P8"/>
<evidence type="ECO:0000313" key="1">
    <source>
        <dbReference type="EMBL" id="OWZ00460.1"/>
    </source>
</evidence>
<dbReference type="Proteomes" id="UP000198211">
    <property type="component" value="Unassembled WGS sequence"/>
</dbReference>
<dbReference type="EMBL" id="NBNE01007590">
    <property type="protein sequence ID" value="OWZ00460.1"/>
    <property type="molecule type" value="Genomic_DNA"/>
</dbReference>